<evidence type="ECO:0000256" key="6">
    <source>
        <dbReference type="ARBA" id="ARBA00044198"/>
    </source>
</evidence>
<gene>
    <name evidence="7" type="ORF">L596_023536</name>
</gene>
<dbReference type="SUPFAM" id="SSF160350">
    <property type="entry name" value="Rnp2-like"/>
    <property type="match status" value="1"/>
</dbReference>
<evidence type="ECO:0000256" key="2">
    <source>
        <dbReference type="ARBA" id="ARBA00010800"/>
    </source>
</evidence>
<comment type="similarity">
    <text evidence="2">Belongs to the eukaryotic/archaeal RNase P protein component 2 family.</text>
</comment>
<evidence type="ECO:0000256" key="1">
    <source>
        <dbReference type="ARBA" id="ARBA00004123"/>
    </source>
</evidence>
<reference evidence="7 8" key="2">
    <citation type="journal article" date="2019" name="G3 (Bethesda)">
        <title>Hybrid Assembly of the Genome of the Entomopathogenic Nematode Steinernema carpocapsae Identifies the X-Chromosome.</title>
        <authorList>
            <person name="Serra L."/>
            <person name="Macchietto M."/>
            <person name="Macias-Munoz A."/>
            <person name="McGill C.J."/>
            <person name="Rodriguez I.M."/>
            <person name="Rodriguez B."/>
            <person name="Murad R."/>
            <person name="Mortazavi A."/>
        </authorList>
    </citation>
    <scope>NUCLEOTIDE SEQUENCE [LARGE SCALE GENOMIC DNA]</scope>
    <source>
        <strain evidence="7 8">ALL</strain>
    </source>
</reference>
<dbReference type="GO" id="GO:0001682">
    <property type="term" value="P:tRNA 5'-leader removal"/>
    <property type="evidence" value="ECO:0007669"/>
    <property type="project" value="InterPro"/>
</dbReference>
<keyword evidence="3" id="KW-0698">rRNA processing</keyword>
<dbReference type="PIRSF" id="PIRSF023803">
    <property type="entry name" value="Ribonuclease_P_prd"/>
    <property type="match status" value="1"/>
</dbReference>
<dbReference type="InterPro" id="IPR016819">
    <property type="entry name" value="RNase_P/MRP_POP5"/>
</dbReference>
<dbReference type="EMBL" id="AZBU02000008">
    <property type="protein sequence ID" value="TKR67374.1"/>
    <property type="molecule type" value="Genomic_DNA"/>
</dbReference>
<dbReference type="GO" id="GO:0033204">
    <property type="term" value="F:ribonuclease P RNA binding"/>
    <property type="evidence" value="ECO:0007669"/>
    <property type="project" value="InterPro"/>
</dbReference>
<dbReference type="GO" id="GO:0006364">
    <property type="term" value="P:rRNA processing"/>
    <property type="evidence" value="ECO:0007669"/>
    <property type="project" value="UniProtKB-KW"/>
</dbReference>
<dbReference type="GO" id="GO:0005634">
    <property type="term" value="C:nucleus"/>
    <property type="evidence" value="ECO:0007669"/>
    <property type="project" value="UniProtKB-SubCell"/>
</dbReference>
<evidence type="ECO:0000313" key="8">
    <source>
        <dbReference type="Proteomes" id="UP000298663"/>
    </source>
</evidence>
<reference evidence="7 8" key="1">
    <citation type="journal article" date="2015" name="Genome Biol.">
        <title>Comparative genomics of Steinernema reveals deeply conserved gene regulatory networks.</title>
        <authorList>
            <person name="Dillman A.R."/>
            <person name="Macchietto M."/>
            <person name="Porter C.F."/>
            <person name="Rogers A."/>
            <person name="Williams B."/>
            <person name="Antoshechkin I."/>
            <person name="Lee M.M."/>
            <person name="Goodwin Z."/>
            <person name="Lu X."/>
            <person name="Lewis E.E."/>
            <person name="Goodrich-Blair H."/>
            <person name="Stock S.P."/>
            <person name="Adams B.J."/>
            <person name="Sternberg P.W."/>
            <person name="Mortazavi A."/>
        </authorList>
    </citation>
    <scope>NUCLEOTIDE SEQUENCE [LARGE SCALE GENOMIC DNA]</scope>
    <source>
        <strain evidence="7 8">ALL</strain>
    </source>
</reference>
<name>A0A4U5ME03_STECR</name>
<sequence length="113" mass="12282">MTIKICDVATNIVVIRIGAESVDYVTSAIPFIVCIGPEAAVLMTHFIGSSIRSCEKKLLQINRDQLHVKFASAKTPQEKQFIQKAICATTGNAGMKAAERITVCLTELFGPKQ</sequence>
<evidence type="ECO:0000313" key="7">
    <source>
        <dbReference type="EMBL" id="TKR67374.1"/>
    </source>
</evidence>
<protein>
    <recommendedName>
        <fullName evidence="6">Ribonuclease P/MRP protein subunit POP5</fullName>
    </recommendedName>
</protein>
<organism evidence="7 8">
    <name type="scientific">Steinernema carpocapsae</name>
    <name type="common">Entomopathogenic nematode</name>
    <dbReference type="NCBI Taxonomy" id="34508"/>
    <lineage>
        <taxon>Eukaryota</taxon>
        <taxon>Metazoa</taxon>
        <taxon>Ecdysozoa</taxon>
        <taxon>Nematoda</taxon>
        <taxon>Chromadorea</taxon>
        <taxon>Rhabditida</taxon>
        <taxon>Tylenchina</taxon>
        <taxon>Panagrolaimomorpha</taxon>
        <taxon>Strongyloidoidea</taxon>
        <taxon>Steinernematidae</taxon>
        <taxon>Steinernema</taxon>
    </lineage>
</organism>
<dbReference type="GO" id="GO:0030677">
    <property type="term" value="C:ribonuclease P complex"/>
    <property type="evidence" value="ECO:0007669"/>
    <property type="project" value="InterPro"/>
</dbReference>
<keyword evidence="4" id="KW-0819">tRNA processing</keyword>
<keyword evidence="8" id="KW-1185">Reference proteome</keyword>
<dbReference type="OrthoDB" id="277888at2759"/>
<dbReference type="STRING" id="34508.A0A4U5ME03"/>
<evidence type="ECO:0000256" key="3">
    <source>
        <dbReference type="ARBA" id="ARBA00022552"/>
    </source>
</evidence>
<comment type="subcellular location">
    <subcellularLocation>
        <location evidence="1">Nucleus</location>
    </subcellularLocation>
</comment>
<evidence type="ECO:0000256" key="5">
    <source>
        <dbReference type="ARBA" id="ARBA00023242"/>
    </source>
</evidence>
<dbReference type="Pfam" id="PF01900">
    <property type="entry name" value="RNase_P_Rpp14"/>
    <property type="match status" value="1"/>
</dbReference>
<dbReference type="InterPro" id="IPR038085">
    <property type="entry name" value="Rnp2-like_sf"/>
</dbReference>
<evidence type="ECO:0000256" key="4">
    <source>
        <dbReference type="ARBA" id="ARBA00022694"/>
    </source>
</evidence>
<dbReference type="AlphaFoldDB" id="A0A4U5ME03"/>
<accession>A0A4U5ME03</accession>
<comment type="caution">
    <text evidence="7">The sequence shown here is derived from an EMBL/GenBank/DDBJ whole genome shotgun (WGS) entry which is preliminary data.</text>
</comment>
<dbReference type="PANTHER" id="PTHR48414:SF1">
    <property type="entry name" value="POP5 HOMOLOG, RIBONUCLEASE P_MRP SUBUNIT"/>
    <property type="match status" value="1"/>
</dbReference>
<dbReference type="Gene3D" id="3.30.70.3250">
    <property type="entry name" value="Ribonuclease P, Pop5 subunit"/>
    <property type="match status" value="1"/>
</dbReference>
<proteinExistence type="inferred from homology"/>
<dbReference type="Proteomes" id="UP000298663">
    <property type="component" value="Unassembled WGS sequence"/>
</dbReference>
<dbReference type="PANTHER" id="PTHR48414">
    <property type="entry name" value="POP5 HOMOLOG, RIBONUCLEASE P_MRP SUBUNIT"/>
    <property type="match status" value="1"/>
</dbReference>
<dbReference type="InterPro" id="IPR002759">
    <property type="entry name" value="Pop5/Rpp14/Rnp2-like"/>
</dbReference>
<keyword evidence="5" id="KW-0539">Nucleus</keyword>